<dbReference type="CDD" id="cd02516">
    <property type="entry name" value="CDP-ME_synthetase"/>
    <property type="match status" value="1"/>
</dbReference>
<dbReference type="Pfam" id="PF01128">
    <property type="entry name" value="IspD"/>
    <property type="match status" value="1"/>
</dbReference>
<dbReference type="GO" id="GO:0050518">
    <property type="term" value="F:2-C-methyl-D-erythritol 4-phosphate cytidylyltransferase activity"/>
    <property type="evidence" value="ECO:0007669"/>
    <property type="project" value="TreeGrafter"/>
</dbReference>
<dbReference type="InterPro" id="IPR050088">
    <property type="entry name" value="IspD/TarI_cytidylyltransf_bact"/>
</dbReference>
<dbReference type="EMBL" id="CDNC01000008">
    <property type="protein sequence ID" value="CEM61253.1"/>
    <property type="molecule type" value="Genomic_DNA"/>
</dbReference>
<protein>
    <submittedName>
        <fullName evidence="3 4">2-C-methyl-D-erythritol 4-phosphate cytidylyltransferase</fullName>
    </submittedName>
</protein>
<evidence type="ECO:0000256" key="2">
    <source>
        <dbReference type="ARBA" id="ARBA00022695"/>
    </source>
</evidence>
<evidence type="ECO:0000313" key="4">
    <source>
        <dbReference type="EMBL" id="QEJ98707.1"/>
    </source>
</evidence>
<dbReference type="OrthoDB" id="9806837at2"/>
<dbReference type="SUPFAM" id="SSF53448">
    <property type="entry name" value="Nucleotide-diphospho-sugar transferases"/>
    <property type="match status" value="1"/>
</dbReference>
<dbReference type="InterPro" id="IPR034683">
    <property type="entry name" value="IspD/TarI"/>
</dbReference>
<dbReference type="InterPro" id="IPR029044">
    <property type="entry name" value="Nucleotide-diphossugar_trans"/>
</dbReference>
<gene>
    <name evidence="4" type="ORF">FUT82_12315</name>
    <name evidence="3" type="ORF">TPHV1_160054</name>
</gene>
<reference evidence="5" key="1">
    <citation type="submission" date="2015-01" db="EMBL/GenBank/DDBJ databases">
        <authorList>
            <person name="Manzoor Shahid"/>
            <person name="Zubair Saima"/>
        </authorList>
    </citation>
    <scope>NUCLEOTIDE SEQUENCE [LARGE SCALE GENOMIC DNA]</scope>
    <source>
        <strain evidence="5">V1</strain>
    </source>
</reference>
<dbReference type="Proteomes" id="UP000042527">
    <property type="component" value="Unassembled WGS sequence"/>
</dbReference>
<dbReference type="PANTHER" id="PTHR32125:SF4">
    <property type="entry name" value="2-C-METHYL-D-ERYTHRITOL 4-PHOSPHATE CYTIDYLYLTRANSFERASE, CHLOROPLASTIC"/>
    <property type="match status" value="1"/>
</dbReference>
<reference evidence="3" key="2">
    <citation type="submission" date="2015-01" db="EMBL/GenBank/DDBJ databases">
        <authorList>
            <person name="Xiang T."/>
            <person name="Song Y."/>
            <person name="Huang L."/>
            <person name="Wang B."/>
            <person name="Wu P."/>
        </authorList>
    </citation>
    <scope>NUCLEOTIDE SEQUENCE [LARGE SCALE GENOMIC DNA]</scope>
    <source>
        <strain evidence="3">V1</strain>
    </source>
</reference>
<proteinExistence type="predicted"/>
<keyword evidence="2 3" id="KW-0548">Nucleotidyltransferase</keyword>
<dbReference type="PANTHER" id="PTHR32125">
    <property type="entry name" value="2-C-METHYL-D-ERYTHRITOL 4-PHOSPHATE CYTIDYLYLTRANSFERASE, CHLOROPLASTIC"/>
    <property type="match status" value="1"/>
</dbReference>
<dbReference type="AlphaFoldDB" id="A0A0B7GS23"/>
<dbReference type="Gene3D" id="3.90.550.10">
    <property type="entry name" value="Spore Coat Polysaccharide Biosynthesis Protein SpsA, Chain A"/>
    <property type="match status" value="1"/>
</dbReference>
<dbReference type="EMBL" id="CP042817">
    <property type="protein sequence ID" value="QEJ98707.1"/>
    <property type="molecule type" value="Genomic_DNA"/>
</dbReference>
<keyword evidence="1 3" id="KW-0808">Transferase</keyword>
<dbReference type="GeneID" id="57752568"/>
<organism evidence="3 5">
    <name type="scientific">Treponema phagedenis</name>
    <dbReference type="NCBI Taxonomy" id="162"/>
    <lineage>
        <taxon>Bacteria</taxon>
        <taxon>Pseudomonadati</taxon>
        <taxon>Spirochaetota</taxon>
        <taxon>Spirochaetia</taxon>
        <taxon>Spirochaetales</taxon>
        <taxon>Treponemataceae</taxon>
        <taxon>Treponema</taxon>
    </lineage>
</organism>
<dbReference type="Proteomes" id="UP000323594">
    <property type="component" value="Chromosome"/>
</dbReference>
<reference evidence="4 6" key="3">
    <citation type="submission" date="2019-08" db="EMBL/GenBank/DDBJ databases">
        <authorList>
            <person name="Kuhnert P."/>
        </authorList>
    </citation>
    <scope>NUCLEOTIDE SEQUENCE [LARGE SCALE GENOMIC DNA]</scope>
    <source>
        <strain evidence="4 6">B36.5</strain>
    </source>
</reference>
<evidence type="ECO:0000313" key="3">
    <source>
        <dbReference type="EMBL" id="CEM61253.1"/>
    </source>
</evidence>
<name>A0A0B7GS23_TREPH</name>
<keyword evidence="5" id="KW-1185">Reference proteome</keyword>
<sequence>MSDAVLITAAGTSQRMQIGKKEYLPFSSSDSEQSVLSEVVFRFAQSKLFSVILITVPSGDEEKAEQMVKKDLRVVPFFENKALKIIFAEGGATRKESVFKGLQALTAENPDFVFVHDGARPWISQALLKTIVEKTHELGAVVPAIPVIDTQKEIDETGKIIKHLERKTIKAVQTPQGFPFLKLLAAHASAAGDDKAYTDDSEIYALFAGDVYICEGERENKKVTFPEDLGY</sequence>
<dbReference type="RefSeq" id="WP_002701103.1">
    <property type="nucleotide sequence ID" value="NZ_CDNC01000008.1"/>
</dbReference>
<evidence type="ECO:0000313" key="5">
    <source>
        <dbReference type="Proteomes" id="UP000042527"/>
    </source>
</evidence>
<accession>A0A0B7GS23</accession>
<evidence type="ECO:0000256" key="1">
    <source>
        <dbReference type="ARBA" id="ARBA00022679"/>
    </source>
</evidence>
<evidence type="ECO:0000313" key="6">
    <source>
        <dbReference type="Proteomes" id="UP000323594"/>
    </source>
</evidence>